<reference evidence="10" key="1">
    <citation type="submission" date="2021-06" db="EMBL/GenBank/DDBJ databases">
        <title>44 bacteria genomes isolated from Dapeng, Shenzhen.</title>
        <authorList>
            <person name="Zheng W."/>
            <person name="Yu S."/>
            <person name="Huang Y."/>
        </authorList>
    </citation>
    <scope>NUCLEOTIDE SEQUENCE</scope>
    <source>
        <strain evidence="10">DP5N28-2</strain>
    </source>
</reference>
<organism evidence="10 11">
    <name type="scientific">Membranihabitans marinus</name>
    <dbReference type="NCBI Taxonomy" id="1227546"/>
    <lineage>
        <taxon>Bacteria</taxon>
        <taxon>Pseudomonadati</taxon>
        <taxon>Bacteroidota</taxon>
        <taxon>Saprospiria</taxon>
        <taxon>Saprospirales</taxon>
        <taxon>Saprospiraceae</taxon>
        <taxon>Membranihabitans</taxon>
    </lineage>
</organism>
<comment type="function">
    <text evidence="8">Catalyzes the conversion of 2 pyruvate molecules into acetolactate in the first common step of the biosynthetic pathway of the branched-amino acids such as leucine, isoleucine, and valine.</text>
</comment>
<dbReference type="GO" id="GO:0009099">
    <property type="term" value="P:L-valine biosynthetic process"/>
    <property type="evidence" value="ECO:0007669"/>
    <property type="project" value="UniProtKB-UniRule"/>
</dbReference>
<keyword evidence="8 10" id="KW-0808">Transferase</keyword>
<keyword evidence="11" id="KW-1185">Reference proteome</keyword>
<evidence type="ECO:0000256" key="2">
    <source>
        <dbReference type="ARBA" id="ARBA00005025"/>
    </source>
</evidence>
<dbReference type="Pfam" id="PF10369">
    <property type="entry name" value="ALS_ss_C"/>
    <property type="match status" value="1"/>
</dbReference>
<dbReference type="PROSITE" id="PS51671">
    <property type="entry name" value="ACT"/>
    <property type="match status" value="1"/>
</dbReference>
<name>A0A953HX53_9BACT</name>
<evidence type="ECO:0000313" key="11">
    <source>
        <dbReference type="Proteomes" id="UP000753961"/>
    </source>
</evidence>
<comment type="caution">
    <text evidence="10">The sequence shown here is derived from an EMBL/GenBank/DDBJ whole genome shotgun (WGS) entry which is preliminary data.</text>
</comment>
<dbReference type="InterPro" id="IPR004789">
    <property type="entry name" value="Acetalactate_synth_ssu"/>
</dbReference>
<evidence type="ECO:0000256" key="5">
    <source>
        <dbReference type="ARBA" id="ARBA00022605"/>
    </source>
</evidence>
<dbReference type="PANTHER" id="PTHR30239">
    <property type="entry name" value="ACETOLACTATE SYNTHASE SMALL SUBUNIT"/>
    <property type="match status" value="1"/>
</dbReference>
<evidence type="ECO:0000256" key="8">
    <source>
        <dbReference type="RuleBase" id="RU368092"/>
    </source>
</evidence>
<sequence>MKKEEFTISIFTEDFPGIVQRVVGNFTKRHINIISLTTSHSSVKDIHRFTIVVEMEEEKVKKLVLALERSVDVLKAFYYFSDEIVYQEIALFKVPASKFNDSLKVERLLRRHQAHVLSLDQDFVMIEKTGHEEEIDNLLADLKDIGIYEFVRSGRVAVTKQMEPLNRYLESIQKLAIENH</sequence>
<dbReference type="Gene3D" id="3.30.70.260">
    <property type="match status" value="1"/>
</dbReference>
<dbReference type="EC" id="2.2.1.6" evidence="8"/>
<dbReference type="Proteomes" id="UP000753961">
    <property type="component" value="Unassembled WGS sequence"/>
</dbReference>
<evidence type="ECO:0000256" key="6">
    <source>
        <dbReference type="ARBA" id="ARBA00023304"/>
    </source>
</evidence>
<dbReference type="GO" id="GO:0005829">
    <property type="term" value="C:cytosol"/>
    <property type="evidence" value="ECO:0007669"/>
    <property type="project" value="TreeGrafter"/>
</dbReference>
<proteinExistence type="inferred from homology"/>
<dbReference type="PANTHER" id="PTHR30239:SF0">
    <property type="entry name" value="ACETOLACTATE SYNTHASE SMALL SUBUNIT 1, CHLOROPLASTIC"/>
    <property type="match status" value="1"/>
</dbReference>
<evidence type="ECO:0000256" key="4">
    <source>
        <dbReference type="ARBA" id="ARBA00011744"/>
    </source>
</evidence>
<dbReference type="InterPro" id="IPR054480">
    <property type="entry name" value="AHAS_small-like_ACT"/>
</dbReference>
<comment type="similarity">
    <text evidence="3 8">Belongs to the acetolactate synthase small subunit family.</text>
</comment>
<dbReference type="RefSeq" id="WP_222581382.1">
    <property type="nucleotide sequence ID" value="NZ_JAHVHU010000018.1"/>
</dbReference>
<dbReference type="CDD" id="cd04878">
    <property type="entry name" value="ACT_AHAS"/>
    <property type="match status" value="1"/>
</dbReference>
<feature type="domain" description="ACT" evidence="9">
    <location>
        <begin position="7"/>
        <end position="87"/>
    </location>
</feature>
<dbReference type="Gene3D" id="3.30.70.1150">
    <property type="entry name" value="ACT-like. Chain A, domain 2"/>
    <property type="match status" value="1"/>
</dbReference>
<dbReference type="InterPro" id="IPR039557">
    <property type="entry name" value="AHAS_ACT"/>
</dbReference>
<dbReference type="GO" id="GO:1990610">
    <property type="term" value="F:acetolactate synthase regulator activity"/>
    <property type="evidence" value="ECO:0007669"/>
    <property type="project" value="UniProtKB-UniRule"/>
</dbReference>
<dbReference type="InterPro" id="IPR027271">
    <property type="entry name" value="Acetolactate_synth/TF_NikR_C"/>
</dbReference>
<comment type="catalytic activity">
    <reaction evidence="7 8">
        <text>2 pyruvate + H(+) = (2S)-2-acetolactate + CO2</text>
        <dbReference type="Rhea" id="RHEA:25249"/>
        <dbReference type="ChEBI" id="CHEBI:15361"/>
        <dbReference type="ChEBI" id="CHEBI:15378"/>
        <dbReference type="ChEBI" id="CHEBI:16526"/>
        <dbReference type="ChEBI" id="CHEBI:58476"/>
        <dbReference type="EC" id="2.2.1.6"/>
    </reaction>
</comment>
<dbReference type="SUPFAM" id="SSF55021">
    <property type="entry name" value="ACT-like"/>
    <property type="match status" value="2"/>
</dbReference>
<evidence type="ECO:0000256" key="3">
    <source>
        <dbReference type="ARBA" id="ARBA00006341"/>
    </source>
</evidence>
<comment type="pathway">
    <text evidence="1 8">Amino-acid biosynthesis; L-isoleucine biosynthesis; L-isoleucine from 2-oxobutanoate: step 1/4.</text>
</comment>
<accession>A0A953HX53</accession>
<dbReference type="InterPro" id="IPR045865">
    <property type="entry name" value="ACT-like_dom_sf"/>
</dbReference>
<dbReference type="InterPro" id="IPR019455">
    <property type="entry name" value="Acetolactate_synth_ssu_C"/>
</dbReference>
<dbReference type="Pfam" id="PF22629">
    <property type="entry name" value="ACT_AHAS_ss"/>
    <property type="match status" value="1"/>
</dbReference>
<comment type="subunit">
    <text evidence="4 8">Dimer of large and small chains.</text>
</comment>
<dbReference type="EMBL" id="JAHVHU010000018">
    <property type="protein sequence ID" value="MBY5959845.1"/>
    <property type="molecule type" value="Genomic_DNA"/>
</dbReference>
<keyword evidence="5 8" id="KW-0028">Amino-acid biosynthesis</keyword>
<dbReference type="GO" id="GO:0009097">
    <property type="term" value="P:isoleucine biosynthetic process"/>
    <property type="evidence" value="ECO:0007669"/>
    <property type="project" value="UniProtKB-UniRule"/>
</dbReference>
<dbReference type="InterPro" id="IPR002912">
    <property type="entry name" value="ACT_dom"/>
</dbReference>
<protein>
    <recommendedName>
        <fullName evidence="8">Acetolactate synthase small subunit</fullName>
        <shortName evidence="8">AHAS</shortName>
        <shortName evidence="8">ALS</shortName>
        <ecNumber evidence="8">2.2.1.6</ecNumber>
    </recommendedName>
    <alternativeName>
        <fullName evidence="8">Acetohydroxy-acid synthase small subunit</fullName>
    </alternativeName>
</protein>
<dbReference type="AlphaFoldDB" id="A0A953HX53"/>
<evidence type="ECO:0000256" key="1">
    <source>
        <dbReference type="ARBA" id="ARBA00004974"/>
    </source>
</evidence>
<evidence type="ECO:0000313" key="10">
    <source>
        <dbReference type="EMBL" id="MBY5959845.1"/>
    </source>
</evidence>
<evidence type="ECO:0000256" key="7">
    <source>
        <dbReference type="ARBA" id="ARBA00048670"/>
    </source>
</evidence>
<gene>
    <name evidence="10" type="primary">ilvN</name>
    <name evidence="10" type="ORF">KUV50_16950</name>
</gene>
<comment type="pathway">
    <text evidence="2 8">Amino-acid biosynthesis; L-valine biosynthesis; L-valine from pyruvate: step 1/4.</text>
</comment>
<evidence type="ECO:0000259" key="9">
    <source>
        <dbReference type="PROSITE" id="PS51671"/>
    </source>
</evidence>
<dbReference type="NCBIfam" id="TIGR00119">
    <property type="entry name" value="acolac_sm"/>
    <property type="match status" value="1"/>
</dbReference>
<keyword evidence="6 8" id="KW-0100">Branched-chain amino acid biosynthesis</keyword>
<dbReference type="GO" id="GO:0003984">
    <property type="term" value="F:acetolactate synthase activity"/>
    <property type="evidence" value="ECO:0007669"/>
    <property type="project" value="UniProtKB-UniRule"/>
</dbReference>